<feature type="compositionally biased region" description="Basic and acidic residues" evidence="1">
    <location>
        <begin position="108"/>
        <end position="118"/>
    </location>
</feature>
<comment type="caution">
    <text evidence="2">The sequence shown here is derived from an EMBL/GenBank/DDBJ whole genome shotgun (WGS) entry which is preliminary data.</text>
</comment>
<feature type="region of interest" description="Disordered" evidence="1">
    <location>
        <begin position="81"/>
        <end position="149"/>
    </location>
</feature>
<evidence type="ECO:0000313" key="2">
    <source>
        <dbReference type="EMBL" id="KAL0458660.1"/>
    </source>
</evidence>
<protein>
    <submittedName>
        <fullName evidence="2">Uncharacterized protein</fullName>
    </submittedName>
</protein>
<sequence length="194" mass="21476">MSTRSLMTSRRRWPRWHFPLWGMGLMLAKSNSWLIDLRLLVRSFPSWTCKLLMPMLQTPSPILLSSRRRILLKTLPSWGGRGRSETFPPPPAPAAATDSIEGGAPSEGKPEGKKEKAPADPSEGPSNDLPASAVVLEGTPPSSSGLKDPKDTVIIFHRDILSLYAMDEKNVDMGPLRINLRAALRPFVCLWKPV</sequence>
<proteinExistence type="predicted"/>
<name>A0AAW2XYB0_9LAMI</name>
<dbReference type="AlphaFoldDB" id="A0AAW2XYB0"/>
<organism evidence="2">
    <name type="scientific">Sesamum latifolium</name>
    <dbReference type="NCBI Taxonomy" id="2727402"/>
    <lineage>
        <taxon>Eukaryota</taxon>
        <taxon>Viridiplantae</taxon>
        <taxon>Streptophyta</taxon>
        <taxon>Embryophyta</taxon>
        <taxon>Tracheophyta</taxon>
        <taxon>Spermatophyta</taxon>
        <taxon>Magnoliopsida</taxon>
        <taxon>eudicotyledons</taxon>
        <taxon>Gunneridae</taxon>
        <taxon>Pentapetalae</taxon>
        <taxon>asterids</taxon>
        <taxon>lamiids</taxon>
        <taxon>Lamiales</taxon>
        <taxon>Pedaliaceae</taxon>
        <taxon>Sesamum</taxon>
    </lineage>
</organism>
<gene>
    <name evidence="2" type="ORF">Slati_0493200</name>
</gene>
<accession>A0AAW2XYB0</accession>
<reference evidence="2" key="2">
    <citation type="journal article" date="2024" name="Plant">
        <title>Genomic evolution and insights into agronomic trait innovations of Sesamum species.</title>
        <authorList>
            <person name="Miao H."/>
            <person name="Wang L."/>
            <person name="Qu L."/>
            <person name="Liu H."/>
            <person name="Sun Y."/>
            <person name="Le M."/>
            <person name="Wang Q."/>
            <person name="Wei S."/>
            <person name="Zheng Y."/>
            <person name="Lin W."/>
            <person name="Duan Y."/>
            <person name="Cao H."/>
            <person name="Xiong S."/>
            <person name="Wang X."/>
            <person name="Wei L."/>
            <person name="Li C."/>
            <person name="Ma Q."/>
            <person name="Ju M."/>
            <person name="Zhao R."/>
            <person name="Li G."/>
            <person name="Mu C."/>
            <person name="Tian Q."/>
            <person name="Mei H."/>
            <person name="Zhang T."/>
            <person name="Gao T."/>
            <person name="Zhang H."/>
        </authorList>
    </citation>
    <scope>NUCLEOTIDE SEQUENCE</scope>
    <source>
        <strain evidence="2">KEN1</strain>
    </source>
</reference>
<reference evidence="2" key="1">
    <citation type="submission" date="2020-06" db="EMBL/GenBank/DDBJ databases">
        <authorList>
            <person name="Li T."/>
            <person name="Hu X."/>
            <person name="Zhang T."/>
            <person name="Song X."/>
            <person name="Zhang H."/>
            <person name="Dai N."/>
            <person name="Sheng W."/>
            <person name="Hou X."/>
            <person name="Wei L."/>
        </authorList>
    </citation>
    <scope>NUCLEOTIDE SEQUENCE</scope>
    <source>
        <strain evidence="2">KEN1</strain>
        <tissue evidence="2">Leaf</tissue>
    </source>
</reference>
<dbReference type="EMBL" id="JACGWN010000002">
    <property type="protein sequence ID" value="KAL0458660.1"/>
    <property type="molecule type" value="Genomic_DNA"/>
</dbReference>
<evidence type="ECO:0000256" key="1">
    <source>
        <dbReference type="SAM" id="MobiDB-lite"/>
    </source>
</evidence>